<sequence length="448" mass="45962">MFSSAIRQALLTMWAATVLLGGVSSAAADDAETPPATRLMPLRPRYNKLLSHKDTRRATVIGGLLVTRQSCSPGYGRCSDGGCCPIGGACCTGGCCGAGEWCYVGFCCLRSENGCDNKGCCDIGDHCCDGGSCCSSSDYCDVVDGTQGCCEIGKVCTGTSDECDKAGYVPCTNDDFCCLPGQTCFRDSANNPGCRAGGGGSPTTTNTHAKTTQVTTRTTAHTTTATSTPPTTTAGGTGPSTVPTPPAGSQDIVIDVSSDAAGITWTGKWNIVPSSCSSAAGSKARLISGIPDMFRSGLMSFSFTGACIYVSVVSSNAEYTIIIDGEETHYGRGTDATSTPTPANCTFGWSRTNLTTGLHFIGISVLGDIGTDTRRDIELPWSLEIQNLVITQPISSAGGGGGAESGSSATASAKAGEGETNAGFGNIVSWFWLCVFTIFVVATTSICI</sequence>
<keyword evidence="5" id="KW-1185">Reference proteome</keyword>
<keyword evidence="2" id="KW-1133">Transmembrane helix</keyword>
<feature type="region of interest" description="Disordered" evidence="1">
    <location>
        <begin position="396"/>
        <end position="415"/>
    </location>
</feature>
<protein>
    <submittedName>
        <fullName evidence="4">Uncharacterized protein</fullName>
    </submittedName>
</protein>
<dbReference type="Proteomes" id="UP001218218">
    <property type="component" value="Unassembled WGS sequence"/>
</dbReference>
<organism evidence="4 5">
    <name type="scientific">Mycena albidolilacea</name>
    <dbReference type="NCBI Taxonomy" id="1033008"/>
    <lineage>
        <taxon>Eukaryota</taxon>
        <taxon>Fungi</taxon>
        <taxon>Dikarya</taxon>
        <taxon>Basidiomycota</taxon>
        <taxon>Agaricomycotina</taxon>
        <taxon>Agaricomycetes</taxon>
        <taxon>Agaricomycetidae</taxon>
        <taxon>Agaricales</taxon>
        <taxon>Marasmiineae</taxon>
        <taxon>Mycenaceae</taxon>
        <taxon>Mycena</taxon>
    </lineage>
</organism>
<accession>A0AAD6ZRJ1</accession>
<evidence type="ECO:0000256" key="2">
    <source>
        <dbReference type="SAM" id="Phobius"/>
    </source>
</evidence>
<feature type="signal peptide" evidence="3">
    <location>
        <begin position="1"/>
        <end position="28"/>
    </location>
</feature>
<gene>
    <name evidence="4" type="ORF">DFH08DRAFT_1082980</name>
</gene>
<keyword evidence="2" id="KW-0472">Membrane</keyword>
<evidence type="ECO:0000313" key="5">
    <source>
        <dbReference type="Proteomes" id="UP001218218"/>
    </source>
</evidence>
<feature type="compositionally biased region" description="Low complexity" evidence="1">
    <location>
        <begin position="405"/>
        <end position="415"/>
    </location>
</feature>
<keyword evidence="3" id="KW-0732">Signal</keyword>
<feature type="compositionally biased region" description="Low complexity" evidence="1">
    <location>
        <begin position="207"/>
        <end position="234"/>
    </location>
</feature>
<feature type="region of interest" description="Disordered" evidence="1">
    <location>
        <begin position="196"/>
        <end position="248"/>
    </location>
</feature>
<name>A0AAD6ZRJ1_9AGAR</name>
<feature type="transmembrane region" description="Helical" evidence="2">
    <location>
        <begin position="427"/>
        <end position="447"/>
    </location>
</feature>
<reference evidence="4" key="1">
    <citation type="submission" date="2023-03" db="EMBL/GenBank/DDBJ databases">
        <title>Massive genome expansion in bonnet fungi (Mycena s.s.) driven by repeated elements and novel gene families across ecological guilds.</title>
        <authorList>
            <consortium name="Lawrence Berkeley National Laboratory"/>
            <person name="Harder C.B."/>
            <person name="Miyauchi S."/>
            <person name="Viragh M."/>
            <person name="Kuo A."/>
            <person name="Thoen E."/>
            <person name="Andreopoulos B."/>
            <person name="Lu D."/>
            <person name="Skrede I."/>
            <person name="Drula E."/>
            <person name="Henrissat B."/>
            <person name="Morin E."/>
            <person name="Kohler A."/>
            <person name="Barry K."/>
            <person name="LaButti K."/>
            <person name="Morin E."/>
            <person name="Salamov A."/>
            <person name="Lipzen A."/>
            <person name="Mereny Z."/>
            <person name="Hegedus B."/>
            <person name="Baldrian P."/>
            <person name="Stursova M."/>
            <person name="Weitz H."/>
            <person name="Taylor A."/>
            <person name="Grigoriev I.V."/>
            <person name="Nagy L.G."/>
            <person name="Martin F."/>
            <person name="Kauserud H."/>
        </authorList>
    </citation>
    <scope>NUCLEOTIDE SEQUENCE</scope>
    <source>
        <strain evidence="4">CBHHK002</strain>
    </source>
</reference>
<feature type="chain" id="PRO_5042100148" evidence="3">
    <location>
        <begin position="29"/>
        <end position="448"/>
    </location>
</feature>
<evidence type="ECO:0000256" key="3">
    <source>
        <dbReference type="SAM" id="SignalP"/>
    </source>
</evidence>
<evidence type="ECO:0000256" key="1">
    <source>
        <dbReference type="SAM" id="MobiDB-lite"/>
    </source>
</evidence>
<evidence type="ECO:0000313" key="4">
    <source>
        <dbReference type="EMBL" id="KAJ7336090.1"/>
    </source>
</evidence>
<dbReference type="EMBL" id="JARIHO010000031">
    <property type="protein sequence ID" value="KAJ7336090.1"/>
    <property type="molecule type" value="Genomic_DNA"/>
</dbReference>
<comment type="caution">
    <text evidence="4">The sequence shown here is derived from an EMBL/GenBank/DDBJ whole genome shotgun (WGS) entry which is preliminary data.</text>
</comment>
<dbReference type="AlphaFoldDB" id="A0AAD6ZRJ1"/>
<keyword evidence="2" id="KW-0812">Transmembrane</keyword>
<proteinExistence type="predicted"/>